<comment type="caution">
    <text evidence="1">The sequence shown here is derived from an EMBL/GenBank/DDBJ whole genome shotgun (WGS) entry which is preliminary data.</text>
</comment>
<dbReference type="InterPro" id="IPR025368">
    <property type="entry name" value="DUF4272"/>
</dbReference>
<gene>
    <name evidence="1" type="ORF">H9637_10610</name>
</gene>
<evidence type="ECO:0000313" key="1">
    <source>
        <dbReference type="EMBL" id="MBD8047484.1"/>
    </source>
</evidence>
<sequence>MSPLERKQKSIEILKTNMVPYMEALPVIEDVNEIQMRSAEEIAKRAIACLISIQVACDINSGENVEESREFFKGFLQRYKVEEELTDNEKKIIFGRPDKQDVINMAWKYEAYWTLIWALGIVDKLEYPSQICDCNFAIRTVADYEDFNAFMKTVKLRNIEEILDEADLIYRYNWACVNARIKGENAPAGLDSEVVFERHWGLNWLIGKGTYNDNWDSVSTDT</sequence>
<evidence type="ECO:0000313" key="2">
    <source>
        <dbReference type="Proteomes" id="UP000627166"/>
    </source>
</evidence>
<name>A0ABR8YUE6_9CLOT</name>
<proteinExistence type="predicted"/>
<organism evidence="1 2">
    <name type="scientific">Clostridium faecium</name>
    <dbReference type="NCBI Taxonomy" id="2762223"/>
    <lineage>
        <taxon>Bacteria</taxon>
        <taxon>Bacillati</taxon>
        <taxon>Bacillota</taxon>
        <taxon>Clostridia</taxon>
        <taxon>Eubacteriales</taxon>
        <taxon>Clostridiaceae</taxon>
        <taxon>Clostridium</taxon>
    </lineage>
</organism>
<protein>
    <submittedName>
        <fullName evidence="1">DUF4272 domain-containing protein</fullName>
    </submittedName>
</protein>
<keyword evidence="2" id="KW-1185">Reference proteome</keyword>
<dbReference type="RefSeq" id="WP_191740454.1">
    <property type="nucleotide sequence ID" value="NZ_JACSQB010000079.1"/>
</dbReference>
<dbReference type="Pfam" id="PF14094">
    <property type="entry name" value="DUF4272"/>
    <property type="match status" value="1"/>
</dbReference>
<reference evidence="1 2" key="1">
    <citation type="submission" date="2020-08" db="EMBL/GenBank/DDBJ databases">
        <title>A Genomic Blueprint of the Chicken Gut Microbiome.</title>
        <authorList>
            <person name="Gilroy R."/>
            <person name="Ravi A."/>
            <person name="Getino M."/>
            <person name="Pursley I."/>
            <person name="Horton D.L."/>
            <person name="Alikhan N.-F."/>
            <person name="Baker D."/>
            <person name="Gharbi K."/>
            <person name="Hall N."/>
            <person name="Watson M."/>
            <person name="Adriaenssens E.M."/>
            <person name="Foster-Nyarko E."/>
            <person name="Jarju S."/>
            <person name="Secka A."/>
            <person name="Antonio M."/>
            <person name="Oren A."/>
            <person name="Chaudhuri R."/>
            <person name="La Ragione R.M."/>
            <person name="Hildebrand F."/>
            <person name="Pallen M.J."/>
        </authorList>
    </citation>
    <scope>NUCLEOTIDE SEQUENCE [LARGE SCALE GENOMIC DNA]</scope>
    <source>
        <strain evidence="1 2">N37</strain>
    </source>
</reference>
<dbReference type="Proteomes" id="UP000627166">
    <property type="component" value="Unassembled WGS sequence"/>
</dbReference>
<dbReference type="EMBL" id="JACSQB010000079">
    <property type="protein sequence ID" value="MBD8047484.1"/>
    <property type="molecule type" value="Genomic_DNA"/>
</dbReference>
<accession>A0ABR8YUE6</accession>